<dbReference type="SMART" id="SM00421">
    <property type="entry name" value="HTH_LUXR"/>
    <property type="match status" value="1"/>
</dbReference>
<dbReference type="InterPro" id="IPR000792">
    <property type="entry name" value="Tscrpt_reg_LuxR_C"/>
</dbReference>
<evidence type="ECO:0000256" key="2">
    <source>
        <dbReference type="ARBA" id="ARBA00023125"/>
    </source>
</evidence>
<accession>A0A7W6FZG8</accession>
<sequence>MTQTSTSAQFGLADCAKTVDSVLRALAAIATKAELATLMAAITNELGFRHYALIHHDDLRGESGQRVKLLAYPSVAEERIIGQGTWRRDPIIRACSFRQQAFLWSELPAIITFDRRDRAALASGALAGLNEGITIPFHLLGECTGSCTFAGTKQPKRISRVLGMAQMIGIFAFQAARRLTEIAERDPAPLPKLHPRPRDCVALAGRGMSNKEIARVLALRPRTVDGYLTEARSLFDVHGRTELVASALLAGEIGLHELARRQPE</sequence>
<dbReference type="CDD" id="cd06170">
    <property type="entry name" value="LuxR_C_like"/>
    <property type="match status" value="1"/>
</dbReference>
<dbReference type="SUPFAM" id="SSF75516">
    <property type="entry name" value="Pheromone-binding domain of LuxR-like quorum-sensing transcription factors"/>
    <property type="match status" value="1"/>
</dbReference>
<dbReference type="InterPro" id="IPR005143">
    <property type="entry name" value="TF_LuxR_autoind-bd_dom"/>
</dbReference>
<evidence type="ECO:0000313" key="6">
    <source>
        <dbReference type="Proteomes" id="UP000561459"/>
    </source>
</evidence>
<keyword evidence="2" id="KW-0238">DNA-binding</keyword>
<dbReference type="Pfam" id="PF00196">
    <property type="entry name" value="GerE"/>
    <property type="match status" value="1"/>
</dbReference>
<reference evidence="5 6" key="1">
    <citation type="submission" date="2020-08" db="EMBL/GenBank/DDBJ databases">
        <title>Genomic Encyclopedia of Type Strains, Phase IV (KMG-IV): sequencing the most valuable type-strain genomes for metagenomic binning, comparative biology and taxonomic classification.</title>
        <authorList>
            <person name="Goeker M."/>
        </authorList>
    </citation>
    <scope>NUCLEOTIDE SEQUENCE [LARGE SCALE GENOMIC DNA]</scope>
    <source>
        <strain evidence="5 6">DSM 27568</strain>
    </source>
</reference>
<evidence type="ECO:0000256" key="3">
    <source>
        <dbReference type="ARBA" id="ARBA00023163"/>
    </source>
</evidence>
<dbReference type="SUPFAM" id="SSF46894">
    <property type="entry name" value="C-terminal effector domain of the bipartite response regulators"/>
    <property type="match status" value="1"/>
</dbReference>
<dbReference type="RefSeq" id="WP_183618004.1">
    <property type="nucleotide sequence ID" value="NZ_JACIDY010000008.1"/>
</dbReference>
<dbReference type="InterPro" id="IPR036388">
    <property type="entry name" value="WH-like_DNA-bd_sf"/>
</dbReference>
<evidence type="ECO:0000313" key="5">
    <source>
        <dbReference type="EMBL" id="MBB3941296.1"/>
    </source>
</evidence>
<keyword evidence="3" id="KW-0804">Transcription</keyword>
<proteinExistence type="predicted"/>
<dbReference type="Gene3D" id="3.30.450.80">
    <property type="entry name" value="Transcription factor LuxR-like, autoinducer-binding domain"/>
    <property type="match status" value="1"/>
</dbReference>
<dbReference type="InterPro" id="IPR036693">
    <property type="entry name" value="TF_LuxR_autoind-bd_dom_sf"/>
</dbReference>
<protein>
    <submittedName>
        <fullName evidence="5">LuxR family quorum-sensing system transcriptional regulator CciR</fullName>
    </submittedName>
</protein>
<dbReference type="Proteomes" id="UP000561459">
    <property type="component" value="Unassembled WGS sequence"/>
</dbReference>
<dbReference type="EMBL" id="JACIDY010000008">
    <property type="protein sequence ID" value="MBB3941296.1"/>
    <property type="molecule type" value="Genomic_DNA"/>
</dbReference>
<evidence type="ECO:0000259" key="4">
    <source>
        <dbReference type="PROSITE" id="PS50043"/>
    </source>
</evidence>
<organism evidence="5 6">
    <name type="scientific">Novosphingobium fluoreni</name>
    <dbReference type="NCBI Taxonomy" id="1391222"/>
    <lineage>
        <taxon>Bacteria</taxon>
        <taxon>Pseudomonadati</taxon>
        <taxon>Pseudomonadota</taxon>
        <taxon>Alphaproteobacteria</taxon>
        <taxon>Sphingomonadales</taxon>
        <taxon>Sphingomonadaceae</taxon>
        <taxon>Novosphingobium</taxon>
    </lineage>
</organism>
<dbReference type="Gene3D" id="1.10.10.10">
    <property type="entry name" value="Winged helix-like DNA-binding domain superfamily/Winged helix DNA-binding domain"/>
    <property type="match status" value="1"/>
</dbReference>
<dbReference type="GO" id="GO:0003677">
    <property type="term" value="F:DNA binding"/>
    <property type="evidence" value="ECO:0007669"/>
    <property type="project" value="UniProtKB-KW"/>
</dbReference>
<name>A0A7W6FZG8_9SPHN</name>
<dbReference type="AlphaFoldDB" id="A0A7W6FZG8"/>
<feature type="domain" description="HTH luxR-type" evidence="4">
    <location>
        <begin position="186"/>
        <end position="251"/>
    </location>
</feature>
<dbReference type="GO" id="GO:0006355">
    <property type="term" value="P:regulation of DNA-templated transcription"/>
    <property type="evidence" value="ECO:0007669"/>
    <property type="project" value="InterPro"/>
</dbReference>
<dbReference type="Pfam" id="PF03472">
    <property type="entry name" value="Autoind_bind"/>
    <property type="match status" value="1"/>
</dbReference>
<keyword evidence="6" id="KW-1185">Reference proteome</keyword>
<comment type="caution">
    <text evidence="5">The sequence shown here is derived from an EMBL/GenBank/DDBJ whole genome shotgun (WGS) entry which is preliminary data.</text>
</comment>
<gene>
    <name evidence="5" type="ORF">GGR39_002972</name>
</gene>
<keyword evidence="1" id="KW-0805">Transcription regulation</keyword>
<dbReference type="InterPro" id="IPR016032">
    <property type="entry name" value="Sig_transdc_resp-reg_C-effctor"/>
</dbReference>
<dbReference type="PROSITE" id="PS50043">
    <property type="entry name" value="HTH_LUXR_2"/>
    <property type="match status" value="1"/>
</dbReference>
<evidence type="ECO:0000256" key="1">
    <source>
        <dbReference type="ARBA" id="ARBA00023015"/>
    </source>
</evidence>